<proteinExistence type="predicted"/>
<gene>
    <name evidence="3" type="ORF">FB559_2493</name>
</gene>
<dbReference type="GO" id="GO:0016646">
    <property type="term" value="F:oxidoreductase activity, acting on the CH-NH group of donors, NAD or NADP as acceptor"/>
    <property type="evidence" value="ECO:0007669"/>
    <property type="project" value="TreeGrafter"/>
</dbReference>
<reference evidence="3 4" key="1">
    <citation type="submission" date="2019-06" db="EMBL/GenBank/DDBJ databases">
        <title>Sequencing the genomes of 1000 actinobacteria strains.</title>
        <authorList>
            <person name="Klenk H.-P."/>
        </authorList>
    </citation>
    <scope>NUCLEOTIDE SEQUENCE [LARGE SCALE GENOMIC DNA]</scope>
    <source>
        <strain evidence="3 4">DSM 102200</strain>
    </source>
</reference>
<dbReference type="AlphaFoldDB" id="A0A543CIS2"/>
<comment type="caution">
    <text evidence="3">The sequence shown here is derived from an EMBL/GenBank/DDBJ whole genome shotgun (WGS) entry which is preliminary data.</text>
</comment>
<dbReference type="SUPFAM" id="SSF51735">
    <property type="entry name" value="NAD(P)-binding Rossmann-fold domains"/>
    <property type="match status" value="1"/>
</dbReference>
<dbReference type="Pfam" id="PF13460">
    <property type="entry name" value="NAD_binding_10"/>
    <property type="match status" value="1"/>
</dbReference>
<dbReference type="OrthoDB" id="3191258at2"/>
<dbReference type="PANTHER" id="PTHR43355:SF2">
    <property type="entry name" value="FLAVIN REDUCTASE (NADPH)"/>
    <property type="match status" value="1"/>
</dbReference>
<evidence type="ECO:0000256" key="1">
    <source>
        <dbReference type="SAM" id="MobiDB-lite"/>
    </source>
</evidence>
<name>A0A543CIS2_9ACTN</name>
<evidence type="ECO:0000313" key="4">
    <source>
        <dbReference type="Proteomes" id="UP000316096"/>
    </source>
</evidence>
<evidence type="ECO:0000259" key="2">
    <source>
        <dbReference type="Pfam" id="PF13460"/>
    </source>
</evidence>
<dbReference type="Proteomes" id="UP000316096">
    <property type="component" value="Unassembled WGS sequence"/>
</dbReference>
<dbReference type="EMBL" id="VFOZ01000001">
    <property type="protein sequence ID" value="TQL96940.1"/>
    <property type="molecule type" value="Genomic_DNA"/>
</dbReference>
<accession>A0A543CIS2</accession>
<feature type="region of interest" description="Disordered" evidence="1">
    <location>
        <begin position="19"/>
        <end position="40"/>
    </location>
</feature>
<dbReference type="InterPro" id="IPR016040">
    <property type="entry name" value="NAD(P)-bd_dom"/>
</dbReference>
<protein>
    <recommendedName>
        <fullName evidence="2">NAD(P)-binding domain-containing protein</fullName>
    </recommendedName>
</protein>
<dbReference type="Gene3D" id="3.40.50.720">
    <property type="entry name" value="NAD(P)-binding Rossmann-like Domain"/>
    <property type="match status" value="1"/>
</dbReference>
<keyword evidence="4" id="KW-1185">Reference proteome</keyword>
<dbReference type="InterPro" id="IPR036291">
    <property type="entry name" value="NAD(P)-bd_dom_sf"/>
</dbReference>
<feature type="domain" description="NAD(P)-binding" evidence="2">
    <location>
        <begin position="7"/>
        <end position="193"/>
    </location>
</feature>
<organism evidence="3 4">
    <name type="scientific">Actinoallomurus bryophytorum</name>
    <dbReference type="NCBI Taxonomy" id="1490222"/>
    <lineage>
        <taxon>Bacteria</taxon>
        <taxon>Bacillati</taxon>
        <taxon>Actinomycetota</taxon>
        <taxon>Actinomycetes</taxon>
        <taxon>Streptosporangiales</taxon>
        <taxon>Thermomonosporaceae</taxon>
        <taxon>Actinoallomurus</taxon>
    </lineage>
</organism>
<dbReference type="PANTHER" id="PTHR43355">
    <property type="entry name" value="FLAVIN REDUCTASE (NADPH)"/>
    <property type="match status" value="1"/>
</dbReference>
<evidence type="ECO:0000313" key="3">
    <source>
        <dbReference type="EMBL" id="TQL96940.1"/>
    </source>
</evidence>
<dbReference type="InterPro" id="IPR051606">
    <property type="entry name" value="Polyketide_Oxido-like"/>
</dbReference>
<dbReference type="RefSeq" id="WP_141955731.1">
    <property type="nucleotide sequence ID" value="NZ_VFOZ01000001.1"/>
</dbReference>
<sequence>MRILLIGASGMIGSRVAAETRDRGHEVTGATRSGADGTEKADASDTAAIAALAAGKDAVVFSISAGRDGTPAEGPLLAAGRAVLDAMRQAGVRRLFVVGGAGSLEVAPSVRLIDTPEFPEIYKNEALAQCALLDVIRAEAEDLDWTYISPAAEIQPGERTGTYRRGVGRLVTDAEGRSEISAEDFAIGLVDELEKGAAADRHITFAH</sequence>